<comment type="caution">
    <text evidence="1">The sequence shown here is derived from an EMBL/GenBank/DDBJ whole genome shotgun (WGS) entry which is preliminary data.</text>
</comment>
<reference evidence="1" key="1">
    <citation type="submission" date="2019-10" db="EMBL/GenBank/DDBJ databases">
        <title>Description of Paenibacillus glebae sp. nov.</title>
        <authorList>
            <person name="Carlier A."/>
            <person name="Qi S."/>
        </authorList>
    </citation>
    <scope>NUCLEOTIDE SEQUENCE</scope>
    <source>
        <strain evidence="1">LMG 31456</strain>
    </source>
</reference>
<dbReference type="AlphaFoldDB" id="A0A972H6P5"/>
<evidence type="ECO:0000313" key="2">
    <source>
        <dbReference type="Proteomes" id="UP000641588"/>
    </source>
</evidence>
<gene>
    <name evidence="1" type="ORF">GC093_29660</name>
</gene>
<keyword evidence="2" id="KW-1185">Reference proteome</keyword>
<dbReference type="RefSeq" id="WP_171655599.1">
    <property type="nucleotide sequence ID" value="NZ_WHOD01000109.1"/>
</dbReference>
<evidence type="ECO:0000313" key="1">
    <source>
        <dbReference type="EMBL" id="NOU97366.1"/>
    </source>
</evidence>
<protein>
    <submittedName>
        <fullName evidence="1">Uncharacterized protein</fullName>
    </submittedName>
</protein>
<sequence length="70" mass="7516">MKMTVNNKCIRVEVIDIGGVGNSSIVLIGDAEVISSISHFDTPADSLVFSPNIPLNPVNRNLEKTKPDPP</sequence>
<name>A0A972H6P5_9BACL</name>
<dbReference type="EMBL" id="WHOD01000109">
    <property type="protein sequence ID" value="NOU97366.1"/>
    <property type="molecule type" value="Genomic_DNA"/>
</dbReference>
<dbReference type="Proteomes" id="UP000641588">
    <property type="component" value="Unassembled WGS sequence"/>
</dbReference>
<organism evidence="1 2">
    <name type="scientific">Paenibacillus foliorum</name>
    <dbReference type="NCBI Taxonomy" id="2654974"/>
    <lineage>
        <taxon>Bacteria</taxon>
        <taxon>Bacillati</taxon>
        <taxon>Bacillota</taxon>
        <taxon>Bacilli</taxon>
        <taxon>Bacillales</taxon>
        <taxon>Paenibacillaceae</taxon>
        <taxon>Paenibacillus</taxon>
    </lineage>
</organism>
<proteinExistence type="predicted"/>
<accession>A0A972H6P5</accession>